<dbReference type="EMBL" id="MTKO01000052">
    <property type="protein sequence ID" value="RWX46782.1"/>
    <property type="molecule type" value="Genomic_DNA"/>
</dbReference>
<dbReference type="PANTHER" id="PTHR43685:SF2">
    <property type="entry name" value="GLYCOSYLTRANSFERASE 2-LIKE DOMAIN-CONTAINING PROTEIN"/>
    <property type="match status" value="1"/>
</dbReference>
<keyword evidence="3" id="KW-1185">Reference proteome</keyword>
<dbReference type="Pfam" id="PF00535">
    <property type="entry name" value="Glycos_transf_2"/>
    <property type="match status" value="1"/>
</dbReference>
<gene>
    <name evidence="2" type="ORF">H206_01811</name>
</gene>
<dbReference type="InterPro" id="IPR001173">
    <property type="entry name" value="Glyco_trans_2-like"/>
</dbReference>
<feature type="domain" description="Glycosyltransferase 2-like" evidence="1">
    <location>
        <begin position="10"/>
        <end position="112"/>
    </location>
</feature>
<sequence length="316" mass="36742">MSSSPKITGVICTHNRERYLKRCIESLYRQTLDQTLYEVVVVDNGSTDATADICRQFEHLPNFRYVYEPVLGLSQARNTGWKNSRGSYVGYLDDDAVAEKTWFEKALWSFEQVNPAPEWVGGPIELEWETEAPAWIVGEYKTTLGWLDWGKEARFLTGPAERLGGGNSFYQRAVLEEMQGFDTRLGRKKKLLLSGEETQFQHRLKATGGRLYYHPDILIYHFVPQERAEPAFFYKRYYWGGITDHLMSKTLQDISFESIAQEQKSGSSLGRLFFHTWRALGLFTDTEQKIQSRIYLAYVIGWLMAVVRYRWNSEME</sequence>
<reference evidence="2 3" key="1">
    <citation type="submission" date="2017-01" db="EMBL/GenBank/DDBJ databases">
        <title>The cable genome- insights into the physiology and evolution of filamentous bacteria capable of sulfide oxidation via long distance electron transfer.</title>
        <authorList>
            <person name="Schreiber L."/>
            <person name="Bjerg J.T."/>
            <person name="Boggild A."/>
            <person name="Van De Vossenberg J."/>
            <person name="Meysman F."/>
            <person name="Nielsen L.P."/>
            <person name="Schramm A."/>
            <person name="Kjeldsen K.U."/>
        </authorList>
    </citation>
    <scope>NUCLEOTIDE SEQUENCE [LARGE SCALE GENOMIC DNA]</scope>
    <source>
        <strain evidence="2">MCF</strain>
    </source>
</reference>
<protein>
    <submittedName>
        <fullName evidence="2">Glycosyltransferase involved in cell wall bisynthesis</fullName>
    </submittedName>
</protein>
<organism evidence="2 3">
    <name type="scientific">Candidatus Electrothrix aarhusensis</name>
    <dbReference type="NCBI Taxonomy" id="1859131"/>
    <lineage>
        <taxon>Bacteria</taxon>
        <taxon>Pseudomonadati</taxon>
        <taxon>Thermodesulfobacteriota</taxon>
        <taxon>Desulfobulbia</taxon>
        <taxon>Desulfobulbales</taxon>
        <taxon>Desulfobulbaceae</taxon>
        <taxon>Candidatus Electrothrix</taxon>
    </lineage>
</organism>
<comment type="caution">
    <text evidence="2">The sequence shown here is derived from an EMBL/GenBank/DDBJ whole genome shotgun (WGS) entry which is preliminary data.</text>
</comment>
<dbReference type="Gene3D" id="3.90.550.10">
    <property type="entry name" value="Spore Coat Polysaccharide Biosynthesis Protein SpsA, Chain A"/>
    <property type="match status" value="1"/>
</dbReference>
<proteinExistence type="predicted"/>
<dbReference type="PANTHER" id="PTHR43685">
    <property type="entry name" value="GLYCOSYLTRANSFERASE"/>
    <property type="match status" value="1"/>
</dbReference>
<name>A0A444J191_9BACT</name>
<evidence type="ECO:0000259" key="1">
    <source>
        <dbReference type="Pfam" id="PF00535"/>
    </source>
</evidence>
<dbReference type="InterPro" id="IPR029044">
    <property type="entry name" value="Nucleotide-diphossugar_trans"/>
</dbReference>
<evidence type="ECO:0000313" key="3">
    <source>
        <dbReference type="Proteomes" id="UP000287853"/>
    </source>
</evidence>
<dbReference type="Proteomes" id="UP000287853">
    <property type="component" value="Unassembled WGS sequence"/>
</dbReference>
<dbReference type="SUPFAM" id="SSF53448">
    <property type="entry name" value="Nucleotide-diphospho-sugar transferases"/>
    <property type="match status" value="1"/>
</dbReference>
<dbReference type="InterPro" id="IPR050834">
    <property type="entry name" value="Glycosyltransf_2"/>
</dbReference>
<dbReference type="AlphaFoldDB" id="A0A444J191"/>
<accession>A0A444J191</accession>
<evidence type="ECO:0000313" key="2">
    <source>
        <dbReference type="EMBL" id="RWX46782.1"/>
    </source>
</evidence>
<dbReference type="GO" id="GO:0016740">
    <property type="term" value="F:transferase activity"/>
    <property type="evidence" value="ECO:0007669"/>
    <property type="project" value="UniProtKB-KW"/>
</dbReference>
<keyword evidence="2" id="KW-0808">Transferase</keyword>